<evidence type="ECO:0000313" key="2">
    <source>
        <dbReference type="EMBL" id="BCB86451.1"/>
    </source>
</evidence>
<evidence type="ECO:0000256" key="1">
    <source>
        <dbReference type="SAM" id="Phobius"/>
    </source>
</evidence>
<keyword evidence="1" id="KW-0812">Transmembrane</keyword>
<feature type="transmembrane region" description="Helical" evidence="1">
    <location>
        <begin position="43"/>
        <end position="64"/>
    </location>
</feature>
<dbReference type="KEGG" id="psuu:Psuf_037640"/>
<gene>
    <name evidence="2" type="ORF">Psuf_037640</name>
</gene>
<accession>A0A6F8YKH5</accession>
<evidence type="ECO:0000313" key="3">
    <source>
        <dbReference type="Proteomes" id="UP000503011"/>
    </source>
</evidence>
<dbReference type="Proteomes" id="UP000503011">
    <property type="component" value="Chromosome"/>
</dbReference>
<sequence length="216" mass="23072">MGIFGRLPLRNPGFAVMIGLLHTLLMLPMVGVVHRNGASETRIFSIPLAIMLLITIGGAVLFAKPPSASGKRRVRHWLLGLTHGLAHAGLAVLGTWAWLQFPFVDWPWPLPVVAAAVLYGPIMGYVASLLVAAYLLVAGAFGVNLNELFAGQGIEDAKSFLRMHIAADGTLTIYPVAIDQVGHGWEVNPAGAAGTSWVEPRTPIRVRLAEAPVVVH</sequence>
<feature type="transmembrane region" description="Helical" evidence="1">
    <location>
        <begin position="12"/>
        <end position="31"/>
    </location>
</feature>
<name>A0A6F8YKH5_9ACTN</name>
<protein>
    <submittedName>
        <fullName evidence="2">Uncharacterized protein</fullName>
    </submittedName>
</protein>
<proteinExistence type="predicted"/>
<feature type="transmembrane region" description="Helical" evidence="1">
    <location>
        <begin position="76"/>
        <end position="99"/>
    </location>
</feature>
<organism evidence="2 3">
    <name type="scientific">Phytohabitans suffuscus</name>
    <dbReference type="NCBI Taxonomy" id="624315"/>
    <lineage>
        <taxon>Bacteria</taxon>
        <taxon>Bacillati</taxon>
        <taxon>Actinomycetota</taxon>
        <taxon>Actinomycetes</taxon>
        <taxon>Micromonosporales</taxon>
        <taxon>Micromonosporaceae</taxon>
    </lineage>
</organism>
<feature type="transmembrane region" description="Helical" evidence="1">
    <location>
        <begin position="111"/>
        <end position="137"/>
    </location>
</feature>
<dbReference type="EMBL" id="AP022871">
    <property type="protein sequence ID" value="BCB86451.1"/>
    <property type="molecule type" value="Genomic_DNA"/>
</dbReference>
<keyword evidence="3" id="KW-1185">Reference proteome</keyword>
<reference evidence="2 3" key="2">
    <citation type="submission" date="2020-03" db="EMBL/GenBank/DDBJ databases">
        <authorList>
            <person name="Ichikawa N."/>
            <person name="Kimura A."/>
            <person name="Kitahashi Y."/>
            <person name="Uohara A."/>
        </authorList>
    </citation>
    <scope>NUCLEOTIDE SEQUENCE [LARGE SCALE GENOMIC DNA]</scope>
    <source>
        <strain evidence="2 3">NBRC 105367</strain>
    </source>
</reference>
<reference evidence="2 3" key="1">
    <citation type="submission" date="2020-03" db="EMBL/GenBank/DDBJ databases">
        <title>Whole genome shotgun sequence of Phytohabitans suffuscus NBRC 105367.</title>
        <authorList>
            <person name="Komaki H."/>
            <person name="Tamura T."/>
        </authorList>
    </citation>
    <scope>NUCLEOTIDE SEQUENCE [LARGE SCALE GENOMIC DNA]</scope>
    <source>
        <strain evidence="2 3">NBRC 105367</strain>
    </source>
</reference>
<keyword evidence="1" id="KW-0472">Membrane</keyword>
<keyword evidence="1" id="KW-1133">Transmembrane helix</keyword>
<dbReference type="AlphaFoldDB" id="A0A6F8YKH5"/>